<organism evidence="3 4">
    <name type="scientific">Clathrus columnatus</name>
    <dbReference type="NCBI Taxonomy" id="1419009"/>
    <lineage>
        <taxon>Eukaryota</taxon>
        <taxon>Fungi</taxon>
        <taxon>Dikarya</taxon>
        <taxon>Basidiomycota</taxon>
        <taxon>Agaricomycotina</taxon>
        <taxon>Agaricomycetes</taxon>
        <taxon>Phallomycetidae</taxon>
        <taxon>Phallales</taxon>
        <taxon>Clathraceae</taxon>
        <taxon>Clathrus</taxon>
    </lineage>
</organism>
<dbReference type="AlphaFoldDB" id="A0AAV5ADR6"/>
<dbReference type="Gene3D" id="3.20.20.80">
    <property type="entry name" value="Glycosidases"/>
    <property type="match status" value="1"/>
</dbReference>
<feature type="domain" description="Alpha-N-acetylglucosaminidase tim-barrel" evidence="2">
    <location>
        <begin position="110"/>
        <end position="365"/>
    </location>
</feature>
<keyword evidence="1" id="KW-0732">Signal</keyword>
<keyword evidence="4" id="KW-1185">Reference proteome</keyword>
<dbReference type="EMBL" id="BPWL01000005">
    <property type="protein sequence ID" value="GJJ10854.1"/>
    <property type="molecule type" value="Genomic_DNA"/>
</dbReference>
<dbReference type="Proteomes" id="UP001050691">
    <property type="component" value="Unassembled WGS sequence"/>
</dbReference>
<reference evidence="3" key="1">
    <citation type="submission" date="2021-10" db="EMBL/GenBank/DDBJ databases">
        <title>De novo Genome Assembly of Clathrus columnatus (Basidiomycota, Fungi) Using Illumina and Nanopore Sequence Data.</title>
        <authorList>
            <person name="Ogiso-Tanaka E."/>
            <person name="Itagaki H."/>
            <person name="Hosoya T."/>
            <person name="Hosaka K."/>
        </authorList>
    </citation>
    <scope>NUCLEOTIDE SEQUENCE</scope>
    <source>
        <strain evidence="3">MO-923</strain>
    </source>
</reference>
<dbReference type="SUPFAM" id="SSF51445">
    <property type="entry name" value="(Trans)glycosidases"/>
    <property type="match status" value="1"/>
</dbReference>
<evidence type="ECO:0000313" key="3">
    <source>
        <dbReference type="EMBL" id="GJJ10854.1"/>
    </source>
</evidence>
<proteinExistence type="predicted"/>
<name>A0AAV5ADR6_9AGAM</name>
<sequence length="365" mass="41644">MARMFLHIAIVILCVTFVKSTSQDSRLNGIYALVERRLPFHRDTFNFQLTEGDSDSFIISDSAREVSNRIWWCRYIGPGHVFINCRPLPLQLEILELEVQSSLIDIISILYTTAFYDFEQWSLLLDWLSLRGVNLPLAWVGNEHFIVEVFKELGLNDTSISDFLSGPAFQAWNRFGNIQGSWGGTLPYQWIADQFSLQKKIVQRMVELGMTPILPAFTGYIPRDLSLVYPDASVVKATQWSSFPSSLTEDTFLNPFDPLYSKIQNSFISKQIEAYGNVSHVYTLDQFNEILPSSGEPEYLHNVSAGTFQSLRAADPSAVWLMQGWLFLISPDFWTLDRISAYLDGVPGDDNMIILDLFSEAFPLW</sequence>
<dbReference type="InterPro" id="IPR024733">
    <property type="entry name" value="NAGLU_tim-barrel"/>
</dbReference>
<accession>A0AAV5ADR6</accession>
<dbReference type="PANTHER" id="PTHR12872:SF1">
    <property type="entry name" value="ALPHA-N-ACETYLGLUCOSAMINIDASE"/>
    <property type="match status" value="1"/>
</dbReference>
<evidence type="ECO:0000259" key="2">
    <source>
        <dbReference type="Pfam" id="PF05089"/>
    </source>
</evidence>
<dbReference type="Pfam" id="PF05089">
    <property type="entry name" value="NAGLU"/>
    <property type="match status" value="1"/>
</dbReference>
<dbReference type="PANTHER" id="PTHR12872">
    <property type="entry name" value="ALPHA-N-ACETYLGLUCOSAMINIDASE"/>
    <property type="match status" value="1"/>
</dbReference>
<evidence type="ECO:0000313" key="4">
    <source>
        <dbReference type="Proteomes" id="UP001050691"/>
    </source>
</evidence>
<evidence type="ECO:0000256" key="1">
    <source>
        <dbReference type="SAM" id="SignalP"/>
    </source>
</evidence>
<feature type="signal peptide" evidence="1">
    <location>
        <begin position="1"/>
        <end position="20"/>
    </location>
</feature>
<feature type="chain" id="PRO_5043495513" description="Alpha-N-acetylglucosaminidase tim-barrel domain-containing protein" evidence="1">
    <location>
        <begin position="21"/>
        <end position="365"/>
    </location>
</feature>
<dbReference type="InterPro" id="IPR007781">
    <property type="entry name" value="NAGLU"/>
</dbReference>
<gene>
    <name evidence="3" type="ORF">Clacol_005082</name>
</gene>
<protein>
    <recommendedName>
        <fullName evidence="2">Alpha-N-acetylglucosaminidase tim-barrel domain-containing protein</fullName>
    </recommendedName>
</protein>
<comment type="caution">
    <text evidence="3">The sequence shown here is derived from an EMBL/GenBank/DDBJ whole genome shotgun (WGS) entry which is preliminary data.</text>
</comment>
<dbReference type="InterPro" id="IPR017853">
    <property type="entry name" value="GH"/>
</dbReference>